<gene>
    <name evidence="7" type="primary">rpoE_3</name>
    <name evidence="7" type="ORF">NCTC9419_01628</name>
</gene>
<keyword evidence="3" id="KW-0731">Sigma factor</keyword>
<dbReference type="InterPro" id="IPR013249">
    <property type="entry name" value="RNA_pol_sigma70_r4_t2"/>
</dbReference>
<dbReference type="PANTHER" id="PTHR43133:SF51">
    <property type="entry name" value="RNA POLYMERASE SIGMA FACTOR"/>
    <property type="match status" value="1"/>
</dbReference>
<dbReference type="GO" id="GO:0003677">
    <property type="term" value="F:DNA binding"/>
    <property type="evidence" value="ECO:0007669"/>
    <property type="project" value="InterPro"/>
</dbReference>
<dbReference type="InterPro" id="IPR036388">
    <property type="entry name" value="WH-like_DNA-bd_sf"/>
</dbReference>
<evidence type="ECO:0000256" key="2">
    <source>
        <dbReference type="ARBA" id="ARBA00023015"/>
    </source>
</evidence>
<proteinExistence type="inferred from homology"/>
<evidence type="ECO:0000259" key="5">
    <source>
        <dbReference type="Pfam" id="PF04542"/>
    </source>
</evidence>
<dbReference type="Pfam" id="PF08281">
    <property type="entry name" value="Sigma70_r4_2"/>
    <property type="match status" value="1"/>
</dbReference>
<accession>A0A447QJB4</accession>
<dbReference type="SUPFAM" id="SSF88946">
    <property type="entry name" value="Sigma2 domain of RNA polymerase sigma factors"/>
    <property type="match status" value="1"/>
</dbReference>
<evidence type="ECO:0000313" key="7">
    <source>
        <dbReference type="EMBL" id="VEA70136.1"/>
    </source>
</evidence>
<dbReference type="NCBIfam" id="TIGR02937">
    <property type="entry name" value="sigma70-ECF"/>
    <property type="match status" value="1"/>
</dbReference>
<dbReference type="Gene3D" id="1.10.1740.10">
    <property type="match status" value="1"/>
</dbReference>
<dbReference type="InterPro" id="IPR039425">
    <property type="entry name" value="RNA_pol_sigma-70-like"/>
</dbReference>
<dbReference type="CDD" id="cd06171">
    <property type="entry name" value="Sigma70_r4"/>
    <property type="match status" value="1"/>
</dbReference>
<dbReference type="InterPro" id="IPR013325">
    <property type="entry name" value="RNA_pol_sigma_r2"/>
</dbReference>
<dbReference type="SUPFAM" id="SSF88659">
    <property type="entry name" value="Sigma3 and sigma4 domains of RNA polymerase sigma factors"/>
    <property type="match status" value="1"/>
</dbReference>
<evidence type="ECO:0000313" key="8">
    <source>
        <dbReference type="Proteomes" id="UP000271603"/>
    </source>
</evidence>
<keyword evidence="2" id="KW-0805">Transcription regulation</keyword>
<evidence type="ECO:0000256" key="4">
    <source>
        <dbReference type="ARBA" id="ARBA00023163"/>
    </source>
</evidence>
<dbReference type="InterPro" id="IPR007627">
    <property type="entry name" value="RNA_pol_sigma70_r2"/>
</dbReference>
<sequence length="181" mass="20998">MMNSFTASAMPTNAIDIPVDWEGIFKQSNKKLINFIRRRVTSTEDVEDIAQMTCLEVLRNRHKFTGASLPETWMFGIAINLIRNHYKRQQHRYLFDTLNDEVLENLLHDDDPSALTEHQRLLTTALTSIDRLPEEIKRMLTILIGDDGSYQDIAQQLNIPIGTVRSRLSRARETLKNQVFR</sequence>
<protein>
    <submittedName>
        <fullName evidence="7">Sigma-24</fullName>
    </submittedName>
</protein>
<dbReference type="InterPro" id="IPR014284">
    <property type="entry name" value="RNA_pol_sigma-70_dom"/>
</dbReference>
<dbReference type="PANTHER" id="PTHR43133">
    <property type="entry name" value="RNA POLYMERASE ECF-TYPE SIGMA FACTO"/>
    <property type="match status" value="1"/>
</dbReference>
<dbReference type="Proteomes" id="UP000271603">
    <property type="component" value="Chromosome"/>
</dbReference>
<dbReference type="Gene3D" id="1.10.10.10">
    <property type="entry name" value="Winged helix-like DNA-binding domain superfamily/Winged helix DNA-binding domain"/>
    <property type="match status" value="1"/>
</dbReference>
<name>A0A447QJB4_SERRU</name>
<dbReference type="InterPro" id="IPR013324">
    <property type="entry name" value="RNA_pol_sigma_r3/r4-like"/>
</dbReference>
<comment type="similarity">
    <text evidence="1">Belongs to the sigma-70 factor family. ECF subfamily.</text>
</comment>
<dbReference type="GO" id="GO:0016987">
    <property type="term" value="F:sigma factor activity"/>
    <property type="evidence" value="ECO:0007669"/>
    <property type="project" value="UniProtKB-KW"/>
</dbReference>
<dbReference type="Pfam" id="PF04542">
    <property type="entry name" value="Sigma70_r2"/>
    <property type="match status" value="1"/>
</dbReference>
<dbReference type="GO" id="GO:0006352">
    <property type="term" value="P:DNA-templated transcription initiation"/>
    <property type="evidence" value="ECO:0007669"/>
    <property type="project" value="InterPro"/>
</dbReference>
<organism evidence="7 8">
    <name type="scientific">Serratia rubidaea</name>
    <name type="common">Serratia marinorubra</name>
    <dbReference type="NCBI Taxonomy" id="61652"/>
    <lineage>
        <taxon>Bacteria</taxon>
        <taxon>Pseudomonadati</taxon>
        <taxon>Pseudomonadota</taxon>
        <taxon>Gammaproteobacteria</taxon>
        <taxon>Enterobacterales</taxon>
        <taxon>Yersiniaceae</taxon>
        <taxon>Serratia</taxon>
    </lineage>
</organism>
<evidence type="ECO:0000259" key="6">
    <source>
        <dbReference type="Pfam" id="PF08281"/>
    </source>
</evidence>
<feature type="domain" description="RNA polymerase sigma-70 region 2" evidence="5">
    <location>
        <begin position="27"/>
        <end position="91"/>
    </location>
</feature>
<dbReference type="AlphaFoldDB" id="A0A447QJB4"/>
<dbReference type="STRING" id="61652.AXX16_1201"/>
<feature type="domain" description="RNA polymerase sigma factor 70 region 4 type 2" evidence="6">
    <location>
        <begin position="127"/>
        <end position="175"/>
    </location>
</feature>
<keyword evidence="4" id="KW-0804">Transcription</keyword>
<evidence type="ECO:0000256" key="3">
    <source>
        <dbReference type="ARBA" id="ARBA00023082"/>
    </source>
</evidence>
<dbReference type="EMBL" id="LR134155">
    <property type="protein sequence ID" value="VEA70136.1"/>
    <property type="molecule type" value="Genomic_DNA"/>
</dbReference>
<reference evidence="7 8" key="1">
    <citation type="submission" date="2018-12" db="EMBL/GenBank/DDBJ databases">
        <authorList>
            <consortium name="Pathogen Informatics"/>
        </authorList>
    </citation>
    <scope>NUCLEOTIDE SEQUENCE [LARGE SCALE GENOMIC DNA]</scope>
    <source>
        <strain evidence="7 8">NCTC9419</strain>
    </source>
</reference>
<evidence type="ECO:0000256" key="1">
    <source>
        <dbReference type="ARBA" id="ARBA00010641"/>
    </source>
</evidence>